<accession>A0A6V2UYD3</accession>
<proteinExistence type="predicted"/>
<dbReference type="EMBL" id="HBIR01044840">
    <property type="protein sequence ID" value="CAE0578499.1"/>
    <property type="molecule type" value="Transcribed_RNA"/>
</dbReference>
<organism evidence="2">
    <name type="scientific">Emiliania huxleyi</name>
    <name type="common">Coccolithophore</name>
    <name type="synonym">Pontosphaera huxleyi</name>
    <dbReference type="NCBI Taxonomy" id="2903"/>
    <lineage>
        <taxon>Eukaryota</taxon>
        <taxon>Haptista</taxon>
        <taxon>Haptophyta</taxon>
        <taxon>Prymnesiophyceae</taxon>
        <taxon>Isochrysidales</taxon>
        <taxon>Noelaerhabdaceae</taxon>
        <taxon>Emiliania</taxon>
    </lineage>
</organism>
<dbReference type="AlphaFoldDB" id="A0A6V2UYD3"/>
<feature type="region of interest" description="Disordered" evidence="1">
    <location>
        <begin position="74"/>
        <end position="161"/>
    </location>
</feature>
<evidence type="ECO:0000313" key="3">
    <source>
        <dbReference type="EMBL" id="CAE0578499.1"/>
    </source>
</evidence>
<feature type="compositionally biased region" description="Basic and acidic residues" evidence="1">
    <location>
        <begin position="141"/>
        <end position="156"/>
    </location>
</feature>
<name>A0A6V2UYD3_EMIHU</name>
<gene>
    <name evidence="2" type="ORF">EHUX00137_LOCUS35015</name>
    <name evidence="3" type="ORF">EHUX00137_LOCUS35017</name>
</gene>
<evidence type="ECO:0000313" key="2">
    <source>
        <dbReference type="EMBL" id="CAE0578497.1"/>
    </source>
</evidence>
<reference evidence="2" key="1">
    <citation type="submission" date="2021-01" db="EMBL/GenBank/DDBJ databases">
        <authorList>
            <person name="Corre E."/>
            <person name="Pelletier E."/>
            <person name="Niang G."/>
            <person name="Scheremetjew M."/>
            <person name="Finn R."/>
            <person name="Kale V."/>
            <person name="Holt S."/>
            <person name="Cochrane G."/>
            <person name="Meng A."/>
            <person name="Brown T."/>
            <person name="Cohen L."/>
        </authorList>
    </citation>
    <scope>NUCLEOTIDE SEQUENCE</scope>
    <source>
        <strain evidence="2">379</strain>
    </source>
</reference>
<protein>
    <submittedName>
        <fullName evidence="2">Uncharacterized protein</fullName>
    </submittedName>
</protein>
<evidence type="ECO:0000256" key="1">
    <source>
        <dbReference type="SAM" id="MobiDB-lite"/>
    </source>
</evidence>
<sequence>MMRTTMGNHLAWNAAEADREAAAERERFAGKQCYQPRVSLAARRAPSTTTHSIVYDLPSDVVHRTDPQSNVELFGSIGKRRSAPVPDNGGEDVPRTGRRGGAANRADTALFGTEAESGTTTWREGSSPPPRRLRTGAGDALEMRRPSPRQEPEKSHKAPAALVSEALYHDPSLPGGCVPLRAAGAQFLVGGGGELARR</sequence>
<dbReference type="EMBL" id="HBIR01044838">
    <property type="protein sequence ID" value="CAE0578497.1"/>
    <property type="molecule type" value="Transcribed_RNA"/>
</dbReference>